<gene>
    <name evidence="5" type="primary">Mo00064</name>
    <name evidence="5" type="ORF">E5Q_00064</name>
</gene>
<accession>G7DS63</accession>
<feature type="domain" description="UBC core" evidence="4">
    <location>
        <begin position="4"/>
        <end position="164"/>
    </location>
</feature>
<evidence type="ECO:0000256" key="1">
    <source>
        <dbReference type="ARBA" id="ARBA00022786"/>
    </source>
</evidence>
<keyword evidence="1" id="KW-0833">Ubl conjugation pathway</keyword>
<dbReference type="InterPro" id="IPR000608">
    <property type="entry name" value="UBC"/>
</dbReference>
<dbReference type="OMA" id="WIDRTIG"/>
<dbReference type="FunCoup" id="G7DS63">
    <property type="interactions" value="642"/>
</dbReference>
<dbReference type="AlphaFoldDB" id="G7DS63"/>
<dbReference type="EMBL" id="BABT02000004">
    <property type="protein sequence ID" value="GAA93423.1"/>
    <property type="molecule type" value="Genomic_DNA"/>
</dbReference>
<organism evidence="5 6">
    <name type="scientific">Mixia osmundae (strain CBS 9802 / IAM 14324 / JCM 22182 / KY 12970)</name>
    <dbReference type="NCBI Taxonomy" id="764103"/>
    <lineage>
        <taxon>Eukaryota</taxon>
        <taxon>Fungi</taxon>
        <taxon>Dikarya</taxon>
        <taxon>Basidiomycota</taxon>
        <taxon>Pucciniomycotina</taxon>
        <taxon>Mixiomycetes</taxon>
        <taxon>Mixiales</taxon>
        <taxon>Mixiaceae</taxon>
        <taxon>Mixia</taxon>
    </lineage>
</organism>
<dbReference type="RefSeq" id="XP_014566111.1">
    <property type="nucleotide sequence ID" value="XM_014710625.1"/>
</dbReference>
<dbReference type="HOGENOM" id="CLU_041481_0_3_1"/>
<dbReference type="FunFam" id="3.10.110.10:FF:000086">
    <property type="entry name" value="Ubiquitin-conjugating enzyme E2 J1"/>
    <property type="match status" value="1"/>
</dbReference>
<dbReference type="OrthoDB" id="1158011at2759"/>
<dbReference type="PANTHER" id="PTHR24067">
    <property type="entry name" value="UBIQUITIN-CONJUGATING ENZYME E2"/>
    <property type="match status" value="1"/>
</dbReference>
<dbReference type="SMART" id="SM00212">
    <property type="entry name" value="UBCc"/>
    <property type="match status" value="1"/>
</dbReference>
<keyword evidence="3" id="KW-0472">Membrane</keyword>
<dbReference type="CDD" id="cd23799">
    <property type="entry name" value="UBCc_UBE2J"/>
    <property type="match status" value="1"/>
</dbReference>
<feature type="region of interest" description="Disordered" evidence="2">
    <location>
        <begin position="164"/>
        <end position="184"/>
    </location>
</feature>
<keyword evidence="3" id="KW-0812">Transmembrane</keyword>
<comment type="caution">
    <text evidence="5">The sequence shown here is derived from an EMBL/GenBank/DDBJ whole genome shotgun (WGS) entry which is preliminary data.</text>
</comment>
<reference evidence="5 6" key="2">
    <citation type="journal article" date="2012" name="Open Biol.">
        <title>Characteristics of nucleosomes and linker DNA regions on the genome of the basidiomycete Mixia osmundae revealed by mono- and dinucleosome mapping.</title>
        <authorList>
            <person name="Nishida H."/>
            <person name="Kondo S."/>
            <person name="Matsumoto T."/>
            <person name="Suzuki Y."/>
            <person name="Yoshikawa H."/>
            <person name="Taylor T.D."/>
            <person name="Sugiyama J."/>
        </authorList>
    </citation>
    <scope>NUCLEOTIDE SEQUENCE [LARGE SCALE GENOMIC DNA]</scope>
    <source>
        <strain evidence="6">CBS 9802 / IAM 14324 / JCM 22182 / KY 12970</strain>
    </source>
</reference>
<dbReference type="PROSITE" id="PS50127">
    <property type="entry name" value="UBC_2"/>
    <property type="match status" value="1"/>
</dbReference>
<dbReference type="InterPro" id="IPR050113">
    <property type="entry name" value="Ub_conjugating_enzyme"/>
</dbReference>
<reference evidence="5 6" key="1">
    <citation type="journal article" date="2011" name="J. Gen. Appl. Microbiol.">
        <title>Draft genome sequencing of the enigmatic basidiomycete Mixia osmundae.</title>
        <authorList>
            <person name="Nishida H."/>
            <person name="Nagatsuka Y."/>
            <person name="Sugiyama J."/>
        </authorList>
    </citation>
    <scope>NUCLEOTIDE SEQUENCE [LARGE SCALE GENOMIC DNA]</scope>
    <source>
        <strain evidence="6">CBS 9802 / IAM 14324 / JCM 22182 / KY 12970</strain>
    </source>
</reference>
<dbReference type="SUPFAM" id="SSF54495">
    <property type="entry name" value="UBC-like"/>
    <property type="match status" value="1"/>
</dbReference>
<evidence type="ECO:0000256" key="3">
    <source>
        <dbReference type="SAM" id="Phobius"/>
    </source>
</evidence>
<dbReference type="InParanoid" id="G7DS63"/>
<dbReference type="STRING" id="764103.G7DS63"/>
<protein>
    <recommendedName>
        <fullName evidence="4">UBC core domain-containing protein</fullName>
    </recommendedName>
</protein>
<evidence type="ECO:0000259" key="4">
    <source>
        <dbReference type="PROSITE" id="PS50127"/>
    </source>
</evidence>
<dbReference type="Gene3D" id="3.10.110.10">
    <property type="entry name" value="Ubiquitin Conjugating Enzyme"/>
    <property type="match status" value="1"/>
</dbReference>
<keyword evidence="6" id="KW-1185">Reference proteome</keyword>
<dbReference type="eggNOG" id="KOG0428">
    <property type="taxonomic scope" value="Eukaryota"/>
</dbReference>
<feature type="transmembrane region" description="Helical" evidence="3">
    <location>
        <begin position="222"/>
        <end position="239"/>
    </location>
</feature>
<evidence type="ECO:0000313" key="5">
    <source>
        <dbReference type="EMBL" id="GAA93423.1"/>
    </source>
</evidence>
<proteinExistence type="predicted"/>
<evidence type="ECO:0000256" key="2">
    <source>
        <dbReference type="SAM" id="MobiDB-lite"/>
    </source>
</evidence>
<dbReference type="Pfam" id="PF00179">
    <property type="entry name" value="UQ_con"/>
    <property type="match status" value="1"/>
</dbReference>
<keyword evidence="3" id="KW-1133">Transmembrane helix</keyword>
<name>G7DS63_MIXOS</name>
<dbReference type="Proteomes" id="UP000009131">
    <property type="component" value="Unassembled WGS sequence"/>
</dbReference>
<sequence length="242" mass="26520">MSTKATKRLLSELRQLQQDPPSNIVARPLEDDLFEWHFTITNVDGDDFNEGVYHGRILLPAEYPLKPPDFMLLTPNGRFELNKKICLSISGYHEDLWQPAWSIRLALVSLASFFSTEAAGAIGGLQTPSAERKKLAKQSRNWTCPTCKASNHELISEAISTHEPAAAPESIPDNAERASTSSGESTVVAAQLNEAPATSTLLAPMPVTVAARAREPVEASLWIDRTIGALIVVLVLLLLRRL</sequence>
<dbReference type="InterPro" id="IPR016135">
    <property type="entry name" value="UBQ-conjugating_enzyme/RWD"/>
</dbReference>
<evidence type="ECO:0000313" key="6">
    <source>
        <dbReference type="Proteomes" id="UP000009131"/>
    </source>
</evidence>